<dbReference type="SMART" id="SM00369">
    <property type="entry name" value="LRR_TYP"/>
    <property type="match status" value="2"/>
</dbReference>
<feature type="region of interest" description="Disordered" evidence="3">
    <location>
        <begin position="127"/>
        <end position="153"/>
    </location>
</feature>
<evidence type="ECO:0008006" key="6">
    <source>
        <dbReference type="Google" id="ProtNLM"/>
    </source>
</evidence>
<dbReference type="Gene3D" id="3.80.10.10">
    <property type="entry name" value="Ribonuclease Inhibitor"/>
    <property type="match status" value="1"/>
</dbReference>
<dbReference type="STRING" id="1442368.A0A0D2DKK3"/>
<accession>A0A0D2DKK3</accession>
<feature type="region of interest" description="Disordered" evidence="3">
    <location>
        <begin position="1"/>
        <end position="66"/>
    </location>
</feature>
<reference evidence="4 5" key="1">
    <citation type="submission" date="2015-01" db="EMBL/GenBank/DDBJ databases">
        <title>The Genome Sequence of Fonsecaea pedrosoi CBS 271.37.</title>
        <authorList>
            <consortium name="The Broad Institute Genomics Platform"/>
            <person name="Cuomo C."/>
            <person name="de Hoog S."/>
            <person name="Gorbushina A."/>
            <person name="Stielow B."/>
            <person name="Teixiera M."/>
            <person name="Abouelleil A."/>
            <person name="Chapman S.B."/>
            <person name="Priest M."/>
            <person name="Young S.K."/>
            <person name="Wortman J."/>
            <person name="Nusbaum C."/>
            <person name="Birren B."/>
        </authorList>
    </citation>
    <scope>NUCLEOTIDE SEQUENCE [LARGE SCALE GENOMIC DNA]</scope>
    <source>
        <strain evidence="4 5">CBS 271.37</strain>
    </source>
</reference>
<dbReference type="GeneID" id="25307504"/>
<evidence type="ECO:0000256" key="2">
    <source>
        <dbReference type="ARBA" id="ARBA00022737"/>
    </source>
</evidence>
<dbReference type="InterPro" id="IPR003591">
    <property type="entry name" value="Leu-rich_rpt_typical-subtyp"/>
</dbReference>
<dbReference type="VEuPathDB" id="FungiDB:Z517_08014"/>
<evidence type="ECO:0000256" key="1">
    <source>
        <dbReference type="ARBA" id="ARBA00022614"/>
    </source>
</evidence>
<organism evidence="4 5">
    <name type="scientific">Fonsecaea pedrosoi CBS 271.37</name>
    <dbReference type="NCBI Taxonomy" id="1442368"/>
    <lineage>
        <taxon>Eukaryota</taxon>
        <taxon>Fungi</taxon>
        <taxon>Dikarya</taxon>
        <taxon>Ascomycota</taxon>
        <taxon>Pezizomycotina</taxon>
        <taxon>Eurotiomycetes</taxon>
        <taxon>Chaetothyriomycetidae</taxon>
        <taxon>Chaetothyriales</taxon>
        <taxon>Herpotrichiellaceae</taxon>
        <taxon>Fonsecaea</taxon>
    </lineage>
</organism>
<evidence type="ECO:0000256" key="3">
    <source>
        <dbReference type="SAM" id="MobiDB-lite"/>
    </source>
</evidence>
<proteinExistence type="predicted"/>
<dbReference type="Pfam" id="PF13855">
    <property type="entry name" value="LRR_8"/>
    <property type="match status" value="1"/>
</dbReference>
<dbReference type="AlphaFoldDB" id="A0A0D2DKK3"/>
<dbReference type="PANTHER" id="PTHR48051:SF1">
    <property type="entry name" value="RAS SUPPRESSOR PROTEIN 1"/>
    <property type="match status" value="1"/>
</dbReference>
<dbReference type="OrthoDB" id="1274115at2759"/>
<dbReference type="EMBL" id="KN846973">
    <property type="protein sequence ID" value="KIW78181.1"/>
    <property type="molecule type" value="Genomic_DNA"/>
</dbReference>
<keyword evidence="5" id="KW-1185">Reference proteome</keyword>
<keyword evidence="1" id="KW-0433">Leucine-rich repeat</keyword>
<feature type="compositionally biased region" description="Polar residues" evidence="3">
    <location>
        <begin position="138"/>
        <end position="152"/>
    </location>
</feature>
<feature type="compositionally biased region" description="Basic and acidic residues" evidence="3">
    <location>
        <begin position="127"/>
        <end position="136"/>
    </location>
</feature>
<dbReference type="InterPro" id="IPR032675">
    <property type="entry name" value="LRR_dom_sf"/>
</dbReference>
<sequence length="473" mass="54051">MDEPELPPLSWSTRATLPHARSRLAPPLSRKRTHSDREDEPAISSDPALFSSDETAPGAENYALGKRKKRTFKGSWWDCHPAEPGTREGLRERRQFKRNFDSGIFMGSESDDLLSSDAITIEEEFLRDQREDKDNSEQTEPFSSWPAQSEPNNLRRKLAPGIMVEIPKEHEEVCKIIRQCLDHGKENVDLSSMSLSTLPADIASLQTLSKQDELTPGMLHIGTNLEPQLRLFLGNNSFTKVPSPIFTLHNLRVLSLRNNGLTYIPSAIGELVNLQSLNIAGNQLSELPTEILDLATEHKLRELRINPNPWYMADGATVAEPLDRLILWPGPYLSFRRTHYHIVAKSNHWPSDFPQIPTLTELALRELSRYDPLGDIDFIAYMPPNTPETVLNQLQQLQKQPQRRCTACKKVIVLAREEWLEYWNIECGDANDERRSRYPDFSRTSGLTPFRRLRCWDCSKSSRLSDAAWDEKS</sequence>
<keyword evidence="2" id="KW-0677">Repeat</keyword>
<dbReference type="InterPro" id="IPR050216">
    <property type="entry name" value="LRR_domain-containing"/>
</dbReference>
<dbReference type="RefSeq" id="XP_013281989.1">
    <property type="nucleotide sequence ID" value="XM_013426535.1"/>
</dbReference>
<evidence type="ECO:0000313" key="5">
    <source>
        <dbReference type="Proteomes" id="UP000053029"/>
    </source>
</evidence>
<dbReference type="HOGENOM" id="CLU_027499_0_0_1"/>
<dbReference type="GO" id="GO:0005737">
    <property type="term" value="C:cytoplasm"/>
    <property type="evidence" value="ECO:0007669"/>
    <property type="project" value="TreeGrafter"/>
</dbReference>
<dbReference type="Proteomes" id="UP000053029">
    <property type="component" value="Unassembled WGS sequence"/>
</dbReference>
<evidence type="ECO:0000313" key="4">
    <source>
        <dbReference type="EMBL" id="KIW78181.1"/>
    </source>
</evidence>
<dbReference type="InterPro" id="IPR001611">
    <property type="entry name" value="Leu-rich_rpt"/>
</dbReference>
<dbReference type="SUPFAM" id="SSF52058">
    <property type="entry name" value="L domain-like"/>
    <property type="match status" value="1"/>
</dbReference>
<protein>
    <recommendedName>
        <fullName evidence="6">Glucose-repressible alcohol dehydrogenase transcriptional effector</fullName>
    </recommendedName>
</protein>
<dbReference type="PROSITE" id="PS51450">
    <property type="entry name" value="LRR"/>
    <property type="match status" value="2"/>
</dbReference>
<name>A0A0D2DKK3_9EURO</name>
<dbReference type="PANTHER" id="PTHR48051">
    <property type="match status" value="1"/>
</dbReference>
<gene>
    <name evidence="4" type="ORF">Z517_08014</name>
</gene>